<dbReference type="InterPro" id="IPR006145">
    <property type="entry name" value="PsdUridine_synth_RsuA/RluA"/>
</dbReference>
<dbReference type="Pfam" id="PF00849">
    <property type="entry name" value="PseudoU_synth_2"/>
    <property type="match status" value="1"/>
</dbReference>
<name>A0ABU4RWL7_9GAMM</name>
<dbReference type="CDD" id="cd02869">
    <property type="entry name" value="PseudoU_synth_RluA_like"/>
    <property type="match status" value="1"/>
</dbReference>
<reference evidence="3 4" key="1">
    <citation type="submission" date="2023-11" db="EMBL/GenBank/DDBJ databases">
        <title>Gilvimarinus fulvus sp. nov., isolated from the surface of Kelp.</title>
        <authorList>
            <person name="Sun Y.Y."/>
            <person name="Gong Y."/>
            <person name="Du Z.J."/>
        </authorList>
    </citation>
    <scope>NUCLEOTIDE SEQUENCE [LARGE SCALE GENOMIC DNA]</scope>
    <source>
        <strain evidence="3 4">SDUM040013</strain>
    </source>
</reference>
<dbReference type="InterPro" id="IPR006508">
    <property type="entry name" value="PsdUridine_synth_RluA-like"/>
</dbReference>
<comment type="caution">
    <text evidence="3">The sequence shown here is derived from an EMBL/GenBank/DDBJ whole genome shotgun (WGS) entry which is preliminary data.</text>
</comment>
<comment type="similarity">
    <text evidence="1">Belongs to the pseudouridine synthase RluA family.</text>
</comment>
<evidence type="ECO:0000259" key="2">
    <source>
        <dbReference type="Pfam" id="PF00849"/>
    </source>
</evidence>
<proteinExistence type="inferred from homology"/>
<dbReference type="Gene3D" id="3.30.2350.10">
    <property type="entry name" value="Pseudouridine synthase"/>
    <property type="match status" value="1"/>
</dbReference>
<dbReference type="Proteomes" id="UP001273505">
    <property type="component" value="Unassembled WGS sequence"/>
</dbReference>
<dbReference type="InterPro" id="IPR006224">
    <property type="entry name" value="PsdUridine_synth_RluA-like_CS"/>
</dbReference>
<dbReference type="PROSITE" id="PS01129">
    <property type="entry name" value="PSI_RLU"/>
    <property type="match status" value="1"/>
</dbReference>
<dbReference type="SUPFAM" id="SSF55120">
    <property type="entry name" value="Pseudouridine synthase"/>
    <property type="match status" value="1"/>
</dbReference>
<evidence type="ECO:0000256" key="1">
    <source>
        <dbReference type="ARBA" id="ARBA00010876"/>
    </source>
</evidence>
<feature type="domain" description="Pseudouridine synthase RsuA/RluA-like" evidence="2">
    <location>
        <begin position="11"/>
        <end position="153"/>
    </location>
</feature>
<keyword evidence="4" id="KW-1185">Reference proteome</keyword>
<dbReference type="PANTHER" id="PTHR21600:SF87">
    <property type="entry name" value="RNA PSEUDOURIDYLATE SYNTHASE DOMAIN-CONTAINING PROTEIN 1"/>
    <property type="match status" value="1"/>
</dbReference>
<dbReference type="PANTHER" id="PTHR21600">
    <property type="entry name" value="MITOCHONDRIAL RNA PSEUDOURIDINE SYNTHASE"/>
    <property type="match status" value="1"/>
</dbReference>
<dbReference type="EMBL" id="JAXAFO010000009">
    <property type="protein sequence ID" value="MDX6849049.1"/>
    <property type="molecule type" value="Genomic_DNA"/>
</dbReference>
<gene>
    <name evidence="3" type="ORF">SCD92_06735</name>
</gene>
<dbReference type="RefSeq" id="WP_302722663.1">
    <property type="nucleotide sequence ID" value="NZ_JAULRU010000569.1"/>
</dbReference>
<evidence type="ECO:0000313" key="3">
    <source>
        <dbReference type="EMBL" id="MDX6849049.1"/>
    </source>
</evidence>
<dbReference type="InterPro" id="IPR050188">
    <property type="entry name" value="RluA_PseudoU_synthase"/>
</dbReference>
<organism evidence="3 4">
    <name type="scientific">Gilvimarinus gilvus</name>
    <dbReference type="NCBI Taxonomy" id="3058038"/>
    <lineage>
        <taxon>Bacteria</taxon>
        <taxon>Pseudomonadati</taxon>
        <taxon>Pseudomonadota</taxon>
        <taxon>Gammaproteobacteria</taxon>
        <taxon>Cellvibrionales</taxon>
        <taxon>Cellvibrionaceae</taxon>
        <taxon>Gilvimarinus</taxon>
    </lineage>
</organism>
<protein>
    <submittedName>
        <fullName evidence="3">TIGR01621 family pseudouridine synthase</fullName>
    </submittedName>
</protein>
<evidence type="ECO:0000313" key="4">
    <source>
        <dbReference type="Proteomes" id="UP001273505"/>
    </source>
</evidence>
<dbReference type="NCBIfam" id="TIGR01621">
    <property type="entry name" value="RluA-like"/>
    <property type="match status" value="1"/>
</dbReference>
<dbReference type="InterPro" id="IPR020103">
    <property type="entry name" value="PsdUridine_synth_cat_dom_sf"/>
</dbReference>
<sequence>MFDVIWQNESVLVVHKHAGIDFHTDNAVPGLFQSVKANLGLDELYPVHRLDKVTSGLLVMAKTQMANRELCRQFAQGEVEKVYLALSRKKPLKKQGRIVGDMAPARRGAWKLLRSTDNAARTAYLSRSLAPGIRLQCVKPKTGKTHQIRVAMKSIGAPIIGDTLYGAEPADRVYLHAYQLAFELAGESHFFRCLPQSGQLFLGEACLRVLEEIGEAGNLLWPSC</sequence>
<accession>A0ABU4RWL7</accession>